<comment type="catalytic activity">
    <reaction evidence="7">
        <text>alpha-D-mannose 1-phosphate + GTP + H(+) = GDP-alpha-D-mannose + diphosphate</text>
        <dbReference type="Rhea" id="RHEA:15229"/>
        <dbReference type="ChEBI" id="CHEBI:15378"/>
        <dbReference type="ChEBI" id="CHEBI:33019"/>
        <dbReference type="ChEBI" id="CHEBI:37565"/>
        <dbReference type="ChEBI" id="CHEBI:57527"/>
        <dbReference type="ChEBI" id="CHEBI:58409"/>
        <dbReference type="EC" id="2.7.7.13"/>
    </reaction>
</comment>
<keyword evidence="11" id="KW-1185">Reference proteome</keyword>
<dbReference type="InterPro" id="IPR051161">
    <property type="entry name" value="Mannose-6P_isomerase_type2"/>
</dbReference>
<dbReference type="InterPro" id="IPR049577">
    <property type="entry name" value="GMPP_N"/>
</dbReference>
<dbReference type="CDD" id="cd02509">
    <property type="entry name" value="GDP-M1P_Guanylyltransferase"/>
    <property type="match status" value="1"/>
</dbReference>
<proteinExistence type="inferred from homology"/>
<dbReference type="GO" id="GO:0004475">
    <property type="term" value="F:mannose-1-phosphate guanylyltransferase (GTP) activity"/>
    <property type="evidence" value="ECO:0007669"/>
    <property type="project" value="UniProtKB-EC"/>
</dbReference>
<feature type="domain" description="MannoseP isomerase/GMP-like beta-helix" evidence="9">
    <location>
        <begin position="298"/>
        <end position="350"/>
    </location>
</feature>
<dbReference type="EMBL" id="CP009285">
    <property type="protein sequence ID" value="AIQ55822.1"/>
    <property type="molecule type" value="Genomic_DNA"/>
</dbReference>
<dbReference type="HOGENOM" id="CLU_035527_0_1_9"/>
<feature type="domain" description="Nucleotidyl transferase" evidence="8">
    <location>
        <begin position="6"/>
        <end position="284"/>
    </location>
</feature>
<evidence type="ECO:0000256" key="7">
    <source>
        <dbReference type="ARBA" id="ARBA00047343"/>
    </source>
</evidence>
<keyword evidence="4 10" id="KW-0548">Nucleotidyltransferase</keyword>
<keyword evidence="3" id="KW-0808">Transferase</keyword>
<evidence type="ECO:0000256" key="1">
    <source>
        <dbReference type="ARBA" id="ARBA00006115"/>
    </source>
</evidence>
<dbReference type="GO" id="GO:0005525">
    <property type="term" value="F:GTP binding"/>
    <property type="evidence" value="ECO:0007669"/>
    <property type="project" value="UniProtKB-KW"/>
</dbReference>
<dbReference type="Proteomes" id="UP000029518">
    <property type="component" value="Chromosome"/>
</dbReference>
<evidence type="ECO:0000256" key="4">
    <source>
        <dbReference type="ARBA" id="ARBA00022695"/>
    </source>
</evidence>
<comment type="similarity">
    <text evidence="1">Belongs to the mannose-6-phosphate isomerase type 2 family.</text>
</comment>
<evidence type="ECO:0000259" key="8">
    <source>
        <dbReference type="Pfam" id="PF00483"/>
    </source>
</evidence>
<dbReference type="SUPFAM" id="SSF53448">
    <property type="entry name" value="Nucleotide-diphospho-sugar transferases"/>
    <property type="match status" value="1"/>
</dbReference>
<dbReference type="OrthoDB" id="9806359at2"/>
<reference evidence="10" key="1">
    <citation type="submission" date="2014-08" db="EMBL/GenBank/DDBJ databases">
        <title>Comparative genomics of the Paenibacillus odorifer group.</title>
        <authorList>
            <person name="den Bakker H.C."/>
            <person name="Tsai Y.-C.Y.-C."/>
            <person name="Martin N."/>
            <person name="Korlach J."/>
            <person name="Wiedmann M."/>
        </authorList>
    </citation>
    <scope>NUCLEOTIDE SEQUENCE [LARGE SCALE GENOMIC DNA]</scope>
    <source>
        <strain evidence="10">DSM 13188</strain>
    </source>
</reference>
<sequence length="360" mass="39873">MDKFATILAGGGGTRFWPLSRQEIPKQLLNISGNDIMLNDTIERFKGIIPQENTVIVTNRTQAVLLESIMHSSVQKSNILIEPVARNTSASILFAAFSIQQMSEGDSLMVVLPSDHYITDEPQFRLTLDEACTVAMESDAIVTIGIKPTFPSTGYGYIAYDKEPIAVKPVAVYDVAEFVEKPDFKKAQGYLASGNYLWNSGIFIWKTSVIIDNFKRYLPRLYNTMLPISEALGTDQEQETINRIYPLLQNISIDYGILERSDEVVVLSGQFGWNDIGSWDALGAIFPPDDEGNIIKANHVGIDTRNSIIYGNGRLITTIGVDGFIIADTGDAVMICPKDKAQSVKDIVDLLKEKGMLEYV</sequence>
<dbReference type="InterPro" id="IPR054566">
    <property type="entry name" value="ManC/GMP-like_b-helix"/>
</dbReference>
<dbReference type="FunFam" id="3.90.550.10:FF:000046">
    <property type="entry name" value="Mannose-1-phosphate guanylyltransferase (GDP)"/>
    <property type="match status" value="1"/>
</dbReference>
<keyword evidence="5" id="KW-0547">Nucleotide-binding</keyword>
<dbReference type="InterPro" id="IPR029044">
    <property type="entry name" value="Nucleotide-diphossugar_trans"/>
</dbReference>
<name>A0A089L4W3_PAEBO</name>
<dbReference type="EC" id="2.7.7.13" evidence="2"/>
<evidence type="ECO:0000313" key="11">
    <source>
        <dbReference type="Proteomes" id="UP000029518"/>
    </source>
</evidence>
<dbReference type="PANTHER" id="PTHR46390:SF1">
    <property type="entry name" value="MANNOSE-1-PHOSPHATE GUANYLYLTRANSFERASE"/>
    <property type="match status" value="1"/>
</dbReference>
<organism evidence="10 11">
    <name type="scientific">Paenibacillus borealis</name>
    <dbReference type="NCBI Taxonomy" id="160799"/>
    <lineage>
        <taxon>Bacteria</taxon>
        <taxon>Bacillati</taxon>
        <taxon>Bacillota</taxon>
        <taxon>Bacilli</taxon>
        <taxon>Bacillales</taxon>
        <taxon>Paenibacillaceae</taxon>
        <taxon>Paenibacillus</taxon>
    </lineage>
</organism>
<evidence type="ECO:0000256" key="5">
    <source>
        <dbReference type="ARBA" id="ARBA00022741"/>
    </source>
</evidence>
<dbReference type="InterPro" id="IPR005835">
    <property type="entry name" value="NTP_transferase_dom"/>
</dbReference>
<keyword evidence="6" id="KW-0342">GTP-binding</keyword>
<dbReference type="Pfam" id="PF00483">
    <property type="entry name" value="NTP_transferase"/>
    <property type="match status" value="1"/>
</dbReference>
<dbReference type="PANTHER" id="PTHR46390">
    <property type="entry name" value="MANNOSE-1-PHOSPHATE GUANYLYLTRANSFERASE"/>
    <property type="match status" value="1"/>
</dbReference>
<evidence type="ECO:0000256" key="3">
    <source>
        <dbReference type="ARBA" id="ARBA00022679"/>
    </source>
</evidence>
<accession>A0A089L4W3</accession>
<dbReference type="KEGG" id="pbd:PBOR_01695"/>
<evidence type="ECO:0000313" key="10">
    <source>
        <dbReference type="EMBL" id="AIQ55822.1"/>
    </source>
</evidence>
<dbReference type="Pfam" id="PF22640">
    <property type="entry name" value="ManC_GMP_beta-helix"/>
    <property type="match status" value="1"/>
</dbReference>
<evidence type="ECO:0000256" key="2">
    <source>
        <dbReference type="ARBA" id="ARBA00012387"/>
    </source>
</evidence>
<dbReference type="GO" id="GO:0009298">
    <property type="term" value="P:GDP-mannose biosynthetic process"/>
    <property type="evidence" value="ECO:0007669"/>
    <property type="project" value="TreeGrafter"/>
</dbReference>
<evidence type="ECO:0000256" key="6">
    <source>
        <dbReference type="ARBA" id="ARBA00023134"/>
    </source>
</evidence>
<gene>
    <name evidence="10" type="ORF">PBOR_01695</name>
</gene>
<dbReference type="RefSeq" id="WP_042210143.1">
    <property type="nucleotide sequence ID" value="NZ_CP009285.1"/>
</dbReference>
<evidence type="ECO:0000259" key="9">
    <source>
        <dbReference type="Pfam" id="PF22640"/>
    </source>
</evidence>
<dbReference type="AlphaFoldDB" id="A0A089L4W3"/>
<dbReference type="Gene3D" id="3.90.550.10">
    <property type="entry name" value="Spore Coat Polysaccharide Biosynthesis Protein SpsA, Chain A"/>
    <property type="match status" value="1"/>
</dbReference>
<dbReference type="SUPFAM" id="SSF159283">
    <property type="entry name" value="Guanosine diphospho-D-mannose pyrophosphorylase/mannose-6-phosphate isomerase linker domain"/>
    <property type="match status" value="1"/>
</dbReference>
<protein>
    <recommendedName>
        <fullName evidence="2">mannose-1-phosphate guanylyltransferase</fullName>
        <ecNumber evidence="2">2.7.7.13</ecNumber>
    </recommendedName>
</protein>